<evidence type="ECO:0000256" key="1">
    <source>
        <dbReference type="SAM" id="MobiDB-lite"/>
    </source>
</evidence>
<dbReference type="HOGENOM" id="CLU_1591815_0_0_0"/>
<evidence type="ECO:0008006" key="4">
    <source>
        <dbReference type="Google" id="ProtNLM"/>
    </source>
</evidence>
<gene>
    <name evidence="2" type="ordered locus">Deipe_2524</name>
</gene>
<accession>L0A3H6</accession>
<proteinExistence type="predicted"/>
<dbReference type="EMBL" id="CP003382">
    <property type="protein sequence ID" value="AFZ67989.1"/>
    <property type="molecule type" value="Genomic_DNA"/>
</dbReference>
<keyword evidence="3" id="KW-1185">Reference proteome</keyword>
<feature type="compositionally biased region" description="Basic residues" evidence="1">
    <location>
        <begin position="8"/>
        <end position="19"/>
    </location>
</feature>
<sequence>MSWSTYGHKNRNRPSKRTRPPSSMIAVVSNMLFPKRGVGKSPPASFLYPSSGRRLFYFRNKGCIICGLIDMKVASAAHQSGVTLIIIDRWPHEGRPKQSTPYLDDVGNIVDSDGTLNKAFDVAIYPTFVFVDDSNKIVVREVGAEAKPEVFDEHLLKHFNAHLDIPI</sequence>
<dbReference type="Proteomes" id="UP000010467">
    <property type="component" value="Chromosome"/>
</dbReference>
<dbReference type="KEGG" id="dpd:Deipe_2524"/>
<organism evidence="2 3">
    <name type="scientific">Deinococcus peraridilitoris (strain DSM 19664 / LMG 22246 / CIP 109416 / KR-200)</name>
    <dbReference type="NCBI Taxonomy" id="937777"/>
    <lineage>
        <taxon>Bacteria</taxon>
        <taxon>Thermotogati</taxon>
        <taxon>Deinococcota</taxon>
        <taxon>Deinococci</taxon>
        <taxon>Deinococcales</taxon>
        <taxon>Deinococcaceae</taxon>
        <taxon>Deinococcus</taxon>
    </lineage>
</organism>
<dbReference type="AlphaFoldDB" id="L0A3H6"/>
<name>L0A3H6_DEIPD</name>
<reference evidence="3" key="1">
    <citation type="submission" date="2012-03" db="EMBL/GenBank/DDBJ databases">
        <title>Complete sequence of chromosome of Deinococcus peraridilitoris DSM 19664.</title>
        <authorList>
            <person name="Lucas S."/>
            <person name="Copeland A."/>
            <person name="Lapidus A."/>
            <person name="Glavina del Rio T."/>
            <person name="Dalin E."/>
            <person name="Tice H."/>
            <person name="Bruce D."/>
            <person name="Goodwin L."/>
            <person name="Pitluck S."/>
            <person name="Peters L."/>
            <person name="Mikhailova N."/>
            <person name="Lu M."/>
            <person name="Kyrpides N."/>
            <person name="Mavromatis K."/>
            <person name="Ivanova N."/>
            <person name="Brettin T."/>
            <person name="Detter J.C."/>
            <person name="Han C."/>
            <person name="Larimer F."/>
            <person name="Land M."/>
            <person name="Hauser L."/>
            <person name="Markowitz V."/>
            <person name="Cheng J.-F."/>
            <person name="Hugenholtz P."/>
            <person name="Woyke T."/>
            <person name="Wu D."/>
            <person name="Pukall R."/>
            <person name="Steenblock K."/>
            <person name="Brambilla E."/>
            <person name="Klenk H.-P."/>
            <person name="Eisen J.A."/>
        </authorList>
    </citation>
    <scope>NUCLEOTIDE SEQUENCE [LARGE SCALE GENOMIC DNA]</scope>
    <source>
        <strain evidence="3">DSM 19664 / LMG 22246 / CIP 109416 / KR-200</strain>
    </source>
</reference>
<dbReference type="InterPro" id="IPR036249">
    <property type="entry name" value="Thioredoxin-like_sf"/>
</dbReference>
<dbReference type="SUPFAM" id="SSF52833">
    <property type="entry name" value="Thioredoxin-like"/>
    <property type="match status" value="1"/>
</dbReference>
<evidence type="ECO:0000313" key="2">
    <source>
        <dbReference type="EMBL" id="AFZ67989.1"/>
    </source>
</evidence>
<dbReference type="Gene3D" id="3.40.30.10">
    <property type="entry name" value="Glutaredoxin"/>
    <property type="match status" value="1"/>
</dbReference>
<evidence type="ECO:0000313" key="3">
    <source>
        <dbReference type="Proteomes" id="UP000010467"/>
    </source>
</evidence>
<protein>
    <recommendedName>
        <fullName evidence="4">Thioredoxin domain-containing protein</fullName>
    </recommendedName>
</protein>
<feature type="region of interest" description="Disordered" evidence="1">
    <location>
        <begin position="1"/>
        <end position="21"/>
    </location>
</feature>